<accession>A0A814GTF3</accession>
<proteinExistence type="predicted"/>
<gene>
    <name evidence="2" type="ORF">QVE165_LOCUS14902</name>
</gene>
<feature type="transmembrane region" description="Helical" evidence="1">
    <location>
        <begin position="46"/>
        <end position="67"/>
    </location>
</feature>
<organism evidence="2 3">
    <name type="scientific">Adineta steineri</name>
    <dbReference type="NCBI Taxonomy" id="433720"/>
    <lineage>
        <taxon>Eukaryota</taxon>
        <taxon>Metazoa</taxon>
        <taxon>Spiralia</taxon>
        <taxon>Gnathifera</taxon>
        <taxon>Rotifera</taxon>
        <taxon>Eurotatoria</taxon>
        <taxon>Bdelloidea</taxon>
        <taxon>Adinetida</taxon>
        <taxon>Adinetidae</taxon>
        <taxon>Adineta</taxon>
    </lineage>
</organism>
<evidence type="ECO:0000313" key="2">
    <source>
        <dbReference type="EMBL" id="CAF1000509.1"/>
    </source>
</evidence>
<sequence>MPWKERFFRWYTTMLQSLSKFNIFRDDFAPTADEYQIRSQILATRVYLVLLTVSLFTLITYTTQIHVTETVSIKSPTYNQFLSLYTAYSETLSCPCTSSSIAYDQFIYLDVFYHQICDSVFTTDTWRQLIDSTSNPNEVSLNFRYIGGPLFYVLNSFCGLSETTVTDGMIDFNASQLISGTVLPHDTFNVQVENIIGSFISTITREFTRSRQLIRDQIQYNGIMSGLYTNFHYTSFMHEEDHVYGEGVDFYTLSRVYANQSSNCSCDDTPLCKIPAFIDDDDNSFHIPGIYFGCYIVESLLQSNLECFYNQTCIDELRHALNSSVTLNTSALNATIQSQYERNETIEHIVDQLMVEQWRNTTSHELYYDRCHPSIEVRLHQVCNSNFVSDLYFAYLNPMTTNIPYGDKRRGKSQLQMIASWCRQAQSSILDDRSAFYVEQFTTYEVLSPEVFDKEVQSLTSLFIGSTKNTFVHSLTVIRQMIQDNVLMSGYTTNAFPYAAGNSTTLRLHMGYAFYPQSGICICVFSNNCTEPISDFHFNEISTEFPIFSGLRRGCFVDEATLQSTLECYYNQSCLDASHAFFGLDLSNNFTAMKTTVSSQFNATSVMRDILNEMMVEDWIYTSSHASFYNACQPISCSYSYTTKNDLSVIISDIIGLIGGLTTILMIIIPHLIKLVRRCQRRLAFQRAHFAGVFRMEQLRQYWNKGKEKIRLLNIFYSRHEQVIVNAYDLRTQIISTRVFLGFLFVSLFVLAIYTSQVPINTIVTIRSPSLDQYSRIYSQYSQSLSCPCTSISLTYEQFVNVRVARFHQICQSIYVTTAWTLLIDDSHQLHRIFTNDFRQLGGRFFETLASFCALSQELITEELIKFNASRFVTNDVMASNLFYSQFESYMQSFISSTKRSFKRSIQLIRELTEGNVLFSGILSNLQFNMVVNGTENVFLTINYTTFMDNSSNCSCQRTPTCVAPSSVFYDVSYAATPVIRFTVPGIMRGCYVLEAFLQSNLICFYNQSCVNDLRHALNTTDPLNKTIVLNTNALSPLLPSQFHMNSTLNDIINELMVEEWITNASHEMYYTACNPSVCTYSVIGKNKLISIISTMIGLFGSLTTILTFIVPIVVERVRFYLRRRGNRVGNIEELTIETQTSTRY</sequence>
<evidence type="ECO:0000313" key="3">
    <source>
        <dbReference type="Proteomes" id="UP000663832"/>
    </source>
</evidence>
<dbReference type="EMBL" id="CAJNOM010000080">
    <property type="protein sequence ID" value="CAF1000509.1"/>
    <property type="molecule type" value="Genomic_DNA"/>
</dbReference>
<dbReference type="OrthoDB" id="9984110at2759"/>
<name>A0A814GTF3_9BILA</name>
<reference evidence="2" key="1">
    <citation type="submission" date="2021-02" db="EMBL/GenBank/DDBJ databases">
        <authorList>
            <person name="Nowell W R."/>
        </authorList>
    </citation>
    <scope>NUCLEOTIDE SEQUENCE</scope>
</reference>
<dbReference type="Proteomes" id="UP000663832">
    <property type="component" value="Unassembled WGS sequence"/>
</dbReference>
<evidence type="ECO:0000256" key="1">
    <source>
        <dbReference type="SAM" id="Phobius"/>
    </source>
</evidence>
<feature type="transmembrane region" description="Helical" evidence="1">
    <location>
        <begin position="1089"/>
        <end position="1115"/>
    </location>
</feature>
<keyword evidence="1" id="KW-0472">Membrane</keyword>
<feature type="transmembrane region" description="Helical" evidence="1">
    <location>
        <begin position="739"/>
        <end position="760"/>
    </location>
</feature>
<feature type="transmembrane region" description="Helical" evidence="1">
    <location>
        <begin position="654"/>
        <end position="673"/>
    </location>
</feature>
<keyword evidence="1" id="KW-1133">Transmembrane helix</keyword>
<dbReference type="AlphaFoldDB" id="A0A814GTF3"/>
<comment type="caution">
    <text evidence="2">The sequence shown here is derived from an EMBL/GenBank/DDBJ whole genome shotgun (WGS) entry which is preliminary data.</text>
</comment>
<keyword evidence="3" id="KW-1185">Reference proteome</keyword>
<keyword evidence="1" id="KW-0812">Transmembrane</keyword>
<protein>
    <submittedName>
        <fullName evidence="2">Uncharacterized protein</fullName>
    </submittedName>
</protein>